<dbReference type="CDD" id="cd00167">
    <property type="entry name" value="SANT"/>
    <property type="match status" value="1"/>
</dbReference>
<dbReference type="InterPro" id="IPR001005">
    <property type="entry name" value="SANT/Myb"/>
</dbReference>
<evidence type="ECO:0000256" key="4">
    <source>
        <dbReference type="SAM" id="MobiDB-lite"/>
    </source>
</evidence>
<evidence type="ECO:0000313" key="8">
    <source>
        <dbReference type="Proteomes" id="UP000030748"/>
    </source>
</evidence>
<dbReference type="Gene3D" id="1.10.10.60">
    <property type="entry name" value="Homeodomain-like"/>
    <property type="match status" value="1"/>
</dbReference>
<dbReference type="GO" id="GO:0005634">
    <property type="term" value="C:nucleus"/>
    <property type="evidence" value="ECO:0007669"/>
    <property type="project" value="UniProtKB-SubCell"/>
</dbReference>
<feature type="domain" description="Myb-like" evidence="5">
    <location>
        <begin position="1"/>
        <end position="24"/>
    </location>
</feature>
<evidence type="ECO:0000256" key="2">
    <source>
        <dbReference type="ARBA" id="ARBA00023125"/>
    </source>
</evidence>
<evidence type="ECO:0000256" key="3">
    <source>
        <dbReference type="ARBA" id="ARBA00023242"/>
    </source>
</evidence>
<proteinExistence type="predicted"/>
<dbReference type="AlphaFoldDB" id="A0A022S0U8"/>
<comment type="subcellular location">
    <subcellularLocation>
        <location evidence="1">Nucleus</location>
    </subcellularLocation>
</comment>
<dbReference type="Pfam" id="PF00249">
    <property type="entry name" value="Myb_DNA-binding"/>
    <property type="match status" value="1"/>
</dbReference>
<feature type="region of interest" description="Disordered" evidence="4">
    <location>
        <begin position="43"/>
        <end position="92"/>
    </location>
</feature>
<name>A0A022S0U8_ERYGU</name>
<feature type="compositionally biased region" description="Low complexity" evidence="4">
    <location>
        <begin position="48"/>
        <end position="67"/>
    </location>
</feature>
<keyword evidence="3" id="KW-0539">Nucleus</keyword>
<dbReference type="InterPro" id="IPR009057">
    <property type="entry name" value="Homeodomain-like_sf"/>
</dbReference>
<evidence type="ECO:0000313" key="7">
    <source>
        <dbReference type="EMBL" id="EYU45886.1"/>
    </source>
</evidence>
<feature type="compositionally biased region" description="Polar residues" evidence="4">
    <location>
        <begin position="81"/>
        <end position="92"/>
    </location>
</feature>
<dbReference type="PROSITE" id="PS50090">
    <property type="entry name" value="MYB_LIKE"/>
    <property type="match status" value="1"/>
</dbReference>
<dbReference type="SUPFAM" id="SSF46689">
    <property type="entry name" value="Homeodomain-like"/>
    <property type="match status" value="1"/>
</dbReference>
<keyword evidence="2" id="KW-0238">DNA-binding</keyword>
<sequence>WSLIAARLPGRTDNEVKNYWNYHLSKKVSDTGVLVAGFSDKETKVEDSNANSSSKSSRSSSGFEDSNANSKVNDDDFFDFSNESPSTLIKAA</sequence>
<dbReference type="Proteomes" id="UP000030748">
    <property type="component" value="Unassembled WGS sequence"/>
</dbReference>
<dbReference type="InterPro" id="IPR017930">
    <property type="entry name" value="Myb_dom"/>
</dbReference>
<dbReference type="PANTHER" id="PTHR47998:SF91">
    <property type="entry name" value="MYB-RELATED PROTEIN 308-LIKE"/>
    <property type="match status" value="1"/>
</dbReference>
<dbReference type="PROSITE" id="PS51294">
    <property type="entry name" value="HTH_MYB"/>
    <property type="match status" value="1"/>
</dbReference>
<dbReference type="PANTHER" id="PTHR47998">
    <property type="entry name" value="TRANSCRIPTION FACTOR MYB51-LIKE ISOFORM X1"/>
    <property type="match status" value="1"/>
</dbReference>
<dbReference type="GO" id="GO:0003677">
    <property type="term" value="F:DNA binding"/>
    <property type="evidence" value="ECO:0007669"/>
    <property type="project" value="UniProtKB-KW"/>
</dbReference>
<feature type="non-terminal residue" evidence="7">
    <location>
        <position position="1"/>
    </location>
</feature>
<reference evidence="7 8" key="1">
    <citation type="journal article" date="2013" name="Proc. Natl. Acad. Sci. U.S.A.">
        <title>Fine-scale variation in meiotic recombination in Mimulus inferred from population shotgun sequencing.</title>
        <authorList>
            <person name="Hellsten U."/>
            <person name="Wright K.M."/>
            <person name="Jenkins J."/>
            <person name="Shu S."/>
            <person name="Yuan Y."/>
            <person name="Wessler S.R."/>
            <person name="Schmutz J."/>
            <person name="Willis J.H."/>
            <person name="Rokhsar D.S."/>
        </authorList>
    </citation>
    <scope>NUCLEOTIDE SEQUENCE [LARGE SCALE GENOMIC DNA]</scope>
    <source>
        <strain evidence="8">cv. DUN x IM62</strain>
    </source>
</reference>
<keyword evidence="8" id="KW-1185">Reference proteome</keyword>
<dbReference type="EMBL" id="KI630171">
    <property type="protein sequence ID" value="EYU45886.1"/>
    <property type="molecule type" value="Genomic_DNA"/>
</dbReference>
<evidence type="ECO:0000259" key="6">
    <source>
        <dbReference type="PROSITE" id="PS51294"/>
    </source>
</evidence>
<protein>
    <submittedName>
        <fullName evidence="7">Uncharacterized protein</fullName>
    </submittedName>
</protein>
<evidence type="ECO:0000259" key="5">
    <source>
        <dbReference type="PROSITE" id="PS50090"/>
    </source>
</evidence>
<feature type="domain" description="HTH myb-type" evidence="6">
    <location>
        <begin position="1"/>
        <end position="28"/>
    </location>
</feature>
<evidence type="ECO:0000256" key="1">
    <source>
        <dbReference type="ARBA" id="ARBA00004123"/>
    </source>
</evidence>
<organism evidence="7 8">
    <name type="scientific">Erythranthe guttata</name>
    <name type="common">Yellow monkey flower</name>
    <name type="synonym">Mimulus guttatus</name>
    <dbReference type="NCBI Taxonomy" id="4155"/>
    <lineage>
        <taxon>Eukaryota</taxon>
        <taxon>Viridiplantae</taxon>
        <taxon>Streptophyta</taxon>
        <taxon>Embryophyta</taxon>
        <taxon>Tracheophyta</taxon>
        <taxon>Spermatophyta</taxon>
        <taxon>Magnoliopsida</taxon>
        <taxon>eudicotyledons</taxon>
        <taxon>Gunneridae</taxon>
        <taxon>Pentapetalae</taxon>
        <taxon>asterids</taxon>
        <taxon>lamiids</taxon>
        <taxon>Lamiales</taxon>
        <taxon>Phrymaceae</taxon>
        <taxon>Erythranthe</taxon>
    </lineage>
</organism>
<gene>
    <name evidence="7" type="ORF">MIMGU_mgv1a023220mg</name>
</gene>
<dbReference type="InterPro" id="IPR015495">
    <property type="entry name" value="Myb_TF_plants"/>
</dbReference>
<accession>A0A022S0U8</accession>